<feature type="region of interest" description="Disordered" evidence="1">
    <location>
        <begin position="1"/>
        <end position="125"/>
    </location>
</feature>
<organism evidence="2 3">
    <name type="scientific">Hanseniaspora valbyensis NRRL Y-1626</name>
    <dbReference type="NCBI Taxonomy" id="766949"/>
    <lineage>
        <taxon>Eukaryota</taxon>
        <taxon>Fungi</taxon>
        <taxon>Dikarya</taxon>
        <taxon>Ascomycota</taxon>
        <taxon>Saccharomycotina</taxon>
        <taxon>Saccharomycetes</taxon>
        <taxon>Saccharomycodales</taxon>
        <taxon>Saccharomycodaceae</taxon>
        <taxon>Hanseniaspora</taxon>
    </lineage>
</organism>
<feature type="compositionally biased region" description="Polar residues" evidence="1">
    <location>
        <begin position="69"/>
        <end position="82"/>
    </location>
</feature>
<reference evidence="3" key="1">
    <citation type="journal article" date="2016" name="Proc. Natl. Acad. Sci. U.S.A.">
        <title>Comparative genomics of biotechnologically important yeasts.</title>
        <authorList>
            <person name="Riley R."/>
            <person name="Haridas S."/>
            <person name="Wolfe K.H."/>
            <person name="Lopes M.R."/>
            <person name="Hittinger C.T."/>
            <person name="Goeker M."/>
            <person name="Salamov A.A."/>
            <person name="Wisecaver J.H."/>
            <person name="Long T.M."/>
            <person name="Calvey C.H."/>
            <person name="Aerts A.L."/>
            <person name="Barry K.W."/>
            <person name="Choi C."/>
            <person name="Clum A."/>
            <person name="Coughlan A.Y."/>
            <person name="Deshpande S."/>
            <person name="Douglass A.P."/>
            <person name="Hanson S.J."/>
            <person name="Klenk H.-P."/>
            <person name="LaButti K.M."/>
            <person name="Lapidus A."/>
            <person name="Lindquist E.A."/>
            <person name="Lipzen A.M."/>
            <person name="Meier-Kolthoff J.P."/>
            <person name="Ohm R.A."/>
            <person name="Otillar R.P."/>
            <person name="Pangilinan J.L."/>
            <person name="Peng Y."/>
            <person name="Rokas A."/>
            <person name="Rosa C.A."/>
            <person name="Scheuner C."/>
            <person name="Sibirny A.A."/>
            <person name="Slot J.C."/>
            <person name="Stielow J.B."/>
            <person name="Sun H."/>
            <person name="Kurtzman C.P."/>
            <person name="Blackwell M."/>
            <person name="Grigoriev I.V."/>
            <person name="Jeffries T.W."/>
        </authorList>
    </citation>
    <scope>NUCLEOTIDE SEQUENCE [LARGE SCALE GENOMIC DNA]</scope>
    <source>
        <strain evidence="3">NRRL Y-1626</strain>
    </source>
</reference>
<feature type="region of interest" description="Disordered" evidence="1">
    <location>
        <begin position="323"/>
        <end position="369"/>
    </location>
</feature>
<gene>
    <name evidence="2" type="ORF">HANVADRAFT_52787</name>
</gene>
<dbReference type="PANTHER" id="PTHR10257:SF3">
    <property type="entry name" value="SERINE_THREONINE-PROTEIN PHOSPHATASE 2A 56 KDA REGULATORY SUBUNIT GAMMA ISOFORM"/>
    <property type="match status" value="1"/>
</dbReference>
<accession>A0A1B7TDD9</accession>
<dbReference type="GO" id="GO:0007165">
    <property type="term" value="P:signal transduction"/>
    <property type="evidence" value="ECO:0007669"/>
    <property type="project" value="InterPro"/>
</dbReference>
<evidence type="ECO:0000313" key="3">
    <source>
        <dbReference type="Proteomes" id="UP000092321"/>
    </source>
</evidence>
<dbReference type="FunFam" id="1.25.10.10:FF:000372">
    <property type="entry name" value="Serine/threonine protein phosphatase 2A regulatory subunit"/>
    <property type="match status" value="1"/>
</dbReference>
<name>A0A1B7TDD9_9ASCO</name>
<protein>
    <submittedName>
        <fullName evidence="2">Protein phosphatase 2A regulatory B subunit</fullName>
    </submittedName>
</protein>
<dbReference type="OrthoDB" id="10264446at2759"/>
<feature type="compositionally biased region" description="Acidic residues" evidence="1">
    <location>
        <begin position="344"/>
        <end position="363"/>
    </location>
</feature>
<dbReference type="PANTHER" id="PTHR10257">
    <property type="entry name" value="SERINE/THREONINE PROTEIN PHOSPHATASE 2A PP2A REGULATORY SUBUNIT B"/>
    <property type="match status" value="1"/>
</dbReference>
<dbReference type="GO" id="GO:0000159">
    <property type="term" value="C:protein phosphatase type 2A complex"/>
    <property type="evidence" value="ECO:0007669"/>
    <property type="project" value="InterPro"/>
</dbReference>
<evidence type="ECO:0000256" key="1">
    <source>
        <dbReference type="SAM" id="MobiDB-lite"/>
    </source>
</evidence>
<proteinExistence type="predicted"/>
<sequence>MMKGFKQKLIKKTTLSSSSNNIGSSSNGSSSGNSNNASSKNTKPTLTSSSNSSSSSSSSKKGTATATLNNQNLKNSSAKFTGSDNSNNNSTSSSKNSSGNNTSRSENENKKNSTPSTPKSYSNSNEHLYNQQQSLHNTPQDGDISMSDVTPIQQHHQKNNHSASIDIPNINNSIHNFNTDVNMVGNNNTNTNNNSTDDVVPGGVNITKNGLSQASHNNVLNSDLSNSSLGISTPSTPPPAPTGGHHGSPTASNAVAFSQQHSSINASFPQSSYPPIGVILDSNMRSPSRNLTLSSIKSNNSNNIIEQDLVRLPTFEDVIRGTYKQKKKHRRMHSNPSGGLLVSNEDDTDGNDLDESDDNDDNDILQHDIGMEPIRNKNIDTMIDKKPVIIKLFIDKLEQCKIIYDFANPVTDLNGKESKTNTLQELIEFVVNYRITYPEDIYFHVVDMFKVNLFRSIPPSLNPQGEVFDPDEDEPINELAWPHMSLVYEFFLRFIEGPDFNHTSAKPYVNQTFILKLLQLFDSEDVRERDSLKTTLHRIYGKFLSLRAFIRKNMANILLQMIYETERFNGVAELLEILGSIINGFALPLKDEHKIFLIRVLIPLHKVRCLSLYHPQLAYCIVQFLEKEPLMTEEVIMGLLRYWPKINSTKEIMFLNEIEDIFEIMENTEFTKIQIPLCVQLTKCIQSSHFQIAERVLTFWNNEYFLNLIIENCDVVLPVLFPALYELTCQLELDNKKDPDSGSPSVADDSMDVDEEGGSPIGISSEYDKRIQTMENINSLLIKDQDPFMLVEQAIHSGSWNKAIHAMAFKALKIFLETNYQIYEQCQRMYLEHCKKNFMILKKEEKDEFSQAQLNNLEEPIYYKKSKVLNGIQASIELRNKMRHENWEKLNEIIKRRNSERK</sequence>
<evidence type="ECO:0000313" key="2">
    <source>
        <dbReference type="EMBL" id="OBA26743.1"/>
    </source>
</evidence>
<dbReference type="EMBL" id="LXPE01000013">
    <property type="protein sequence ID" value="OBA26743.1"/>
    <property type="molecule type" value="Genomic_DNA"/>
</dbReference>
<dbReference type="InterPro" id="IPR011989">
    <property type="entry name" value="ARM-like"/>
</dbReference>
<feature type="compositionally biased region" description="Low complexity" evidence="1">
    <location>
        <begin position="83"/>
        <end position="104"/>
    </location>
</feature>
<dbReference type="InterPro" id="IPR016024">
    <property type="entry name" value="ARM-type_fold"/>
</dbReference>
<dbReference type="Proteomes" id="UP000092321">
    <property type="component" value="Unassembled WGS sequence"/>
</dbReference>
<dbReference type="SUPFAM" id="SSF48371">
    <property type="entry name" value="ARM repeat"/>
    <property type="match status" value="1"/>
</dbReference>
<feature type="compositionally biased region" description="Basic residues" evidence="1">
    <location>
        <begin position="323"/>
        <end position="333"/>
    </location>
</feature>
<feature type="compositionally biased region" description="Low complexity" evidence="1">
    <location>
        <begin position="216"/>
        <end position="234"/>
    </location>
</feature>
<dbReference type="Pfam" id="PF01603">
    <property type="entry name" value="B56"/>
    <property type="match status" value="1"/>
</dbReference>
<keyword evidence="3" id="KW-1185">Reference proteome</keyword>
<feature type="compositionally biased region" description="Low complexity" evidence="1">
    <location>
        <begin position="12"/>
        <end position="68"/>
    </location>
</feature>
<feature type="compositionally biased region" description="Basic residues" evidence="1">
    <location>
        <begin position="1"/>
        <end position="11"/>
    </location>
</feature>
<dbReference type="Gene3D" id="1.25.10.10">
    <property type="entry name" value="Leucine-rich Repeat Variant"/>
    <property type="match status" value="1"/>
</dbReference>
<feature type="compositionally biased region" description="Polar residues" evidence="1">
    <location>
        <begin position="112"/>
        <end position="125"/>
    </location>
</feature>
<comment type="caution">
    <text evidence="2">The sequence shown here is derived from an EMBL/GenBank/DDBJ whole genome shotgun (WGS) entry which is preliminary data.</text>
</comment>
<feature type="region of interest" description="Disordered" evidence="1">
    <location>
        <begin position="216"/>
        <end position="252"/>
    </location>
</feature>
<dbReference type="AlphaFoldDB" id="A0A1B7TDD9"/>
<feature type="region of interest" description="Disordered" evidence="1">
    <location>
        <begin position="736"/>
        <end position="763"/>
    </location>
</feature>
<dbReference type="InterPro" id="IPR002554">
    <property type="entry name" value="PP2A_B56"/>
</dbReference>
<dbReference type="GO" id="GO:0019888">
    <property type="term" value="F:protein phosphatase regulator activity"/>
    <property type="evidence" value="ECO:0007669"/>
    <property type="project" value="InterPro"/>
</dbReference>